<dbReference type="GO" id="GO:0016846">
    <property type="term" value="F:carbon-sulfur lyase activity"/>
    <property type="evidence" value="ECO:0007669"/>
    <property type="project" value="InterPro"/>
</dbReference>
<evidence type="ECO:0000256" key="1">
    <source>
        <dbReference type="ARBA" id="ARBA00005495"/>
    </source>
</evidence>
<dbReference type="PANTHER" id="PTHR28620">
    <property type="entry name" value="CENTROMERE PROTEIN V"/>
    <property type="match status" value="1"/>
</dbReference>
<dbReference type="PROSITE" id="PS51891">
    <property type="entry name" value="CENP_V_GFA"/>
    <property type="match status" value="1"/>
</dbReference>
<dbReference type="Pfam" id="PF04828">
    <property type="entry name" value="GFA"/>
    <property type="match status" value="1"/>
</dbReference>
<evidence type="ECO:0000256" key="3">
    <source>
        <dbReference type="ARBA" id="ARBA00022833"/>
    </source>
</evidence>
<keyword evidence="6" id="KW-1185">Reference proteome</keyword>
<dbReference type="Gene3D" id="2.170.150.70">
    <property type="match status" value="1"/>
</dbReference>
<comment type="caution">
    <text evidence="5">The sequence shown here is derived from an EMBL/GenBank/DDBJ whole genome shotgun (WGS) entry which is preliminary data.</text>
</comment>
<dbReference type="PANTHER" id="PTHR28620:SF1">
    <property type="entry name" value="CENP-V_GFA DOMAIN-CONTAINING PROTEIN"/>
    <property type="match status" value="1"/>
</dbReference>
<evidence type="ECO:0000313" key="6">
    <source>
        <dbReference type="Proteomes" id="UP000288794"/>
    </source>
</evidence>
<organism evidence="5 6">
    <name type="scientific">[Pantoea] beijingensis</name>
    <dbReference type="NCBI Taxonomy" id="1324864"/>
    <lineage>
        <taxon>Bacteria</taxon>
        <taxon>Pseudomonadati</taxon>
        <taxon>Pseudomonadota</taxon>
        <taxon>Gammaproteobacteria</taxon>
        <taxon>Enterobacterales</taxon>
        <taxon>Erwiniaceae</taxon>
        <taxon>Erwinia</taxon>
    </lineage>
</organism>
<reference evidence="5 6" key="1">
    <citation type="submission" date="2014-04" db="EMBL/GenBank/DDBJ databases">
        <title>Draft genome sequence of Pantoea beijingensis strain LMG 27579, an emerging pathogen to Pleurotus eryngii with potential industrial application.</title>
        <authorList>
            <person name="Xu F."/>
            <person name="Liu Y."/>
            <person name="Wang S."/>
            <person name="Yin Y."/>
            <person name="Ma Y."/>
            <person name="Zhao S."/>
            <person name="Rong C."/>
        </authorList>
    </citation>
    <scope>NUCLEOTIDE SEQUENCE [LARGE SCALE GENOMIC DNA]</scope>
    <source>
        <strain evidence="5 6">LMG 27579</strain>
    </source>
</reference>
<keyword evidence="2" id="KW-0479">Metal-binding</keyword>
<feature type="domain" description="CENP-V/GFA" evidence="4">
    <location>
        <begin position="3"/>
        <end position="116"/>
    </location>
</feature>
<accession>A0A443I981</accession>
<evidence type="ECO:0000259" key="4">
    <source>
        <dbReference type="PROSITE" id="PS51891"/>
    </source>
</evidence>
<dbReference type="GO" id="GO:0046872">
    <property type="term" value="F:metal ion binding"/>
    <property type="evidence" value="ECO:0007669"/>
    <property type="project" value="UniProtKB-KW"/>
</dbReference>
<evidence type="ECO:0000256" key="2">
    <source>
        <dbReference type="ARBA" id="ARBA00022723"/>
    </source>
</evidence>
<dbReference type="InterPro" id="IPR052355">
    <property type="entry name" value="CENP-V-like"/>
</dbReference>
<dbReference type="InterPro" id="IPR006913">
    <property type="entry name" value="CENP-V/GFA"/>
</dbReference>
<name>A0A443I981_9GAMM</name>
<dbReference type="EMBL" id="JMEE01000046">
    <property type="protein sequence ID" value="RWR00639.1"/>
    <property type="molecule type" value="Genomic_DNA"/>
</dbReference>
<dbReference type="InterPro" id="IPR011057">
    <property type="entry name" value="Mss4-like_sf"/>
</dbReference>
<protein>
    <submittedName>
        <fullName evidence="5">Aldehyde-activating protein</fullName>
    </submittedName>
</protein>
<dbReference type="RefSeq" id="WP_128179286.1">
    <property type="nucleotide sequence ID" value="NZ_CP071409.1"/>
</dbReference>
<evidence type="ECO:0000313" key="5">
    <source>
        <dbReference type="EMBL" id="RWR00639.1"/>
    </source>
</evidence>
<dbReference type="AlphaFoldDB" id="A0A443I981"/>
<keyword evidence="3" id="KW-0862">Zinc</keyword>
<gene>
    <name evidence="5" type="ORF">ED28_17410</name>
</gene>
<dbReference type="Proteomes" id="UP000288794">
    <property type="component" value="Unassembled WGS sequence"/>
</dbReference>
<sequence length="116" mass="12490">MAYEGSCHCGAVAFQVSGETPTEAIGCNCSHCRRKGFLLSFVPAERFSLTEGEDSLTEYYFNKHNIAHHFCSICGCQPFGRGKGPGGEEIVAINLRCVPSIDIDSLIVQQLDGASS</sequence>
<proteinExistence type="inferred from homology"/>
<comment type="similarity">
    <text evidence="1">Belongs to the Gfa family.</text>
</comment>
<dbReference type="SUPFAM" id="SSF51316">
    <property type="entry name" value="Mss4-like"/>
    <property type="match status" value="1"/>
</dbReference>